<evidence type="ECO:0000313" key="4">
    <source>
        <dbReference type="EMBL" id="AOO83731.1"/>
    </source>
</evidence>
<dbReference type="OrthoDB" id="9778912at2"/>
<dbReference type="AlphaFoldDB" id="A0A1D7U8L8"/>
<protein>
    <submittedName>
        <fullName evidence="4">2-nitropropane dioxygenase</fullName>
    </submittedName>
</protein>
<dbReference type="PANTHER" id="PTHR32332">
    <property type="entry name" value="2-NITROPROPANE DIOXYGENASE"/>
    <property type="match status" value="1"/>
</dbReference>
<dbReference type="GO" id="GO:0051213">
    <property type="term" value="F:dioxygenase activity"/>
    <property type="evidence" value="ECO:0007669"/>
    <property type="project" value="UniProtKB-KW"/>
</dbReference>
<dbReference type="PANTHER" id="PTHR32332:SF31">
    <property type="entry name" value="2-NITROPROPANE DIOXYGENASE FAMILY, PUTATIVE (AFU_ORTHOLOGUE AFUA_2G09850)-RELATED"/>
    <property type="match status" value="1"/>
</dbReference>
<name>A0A1D7U8L8_9HYPH</name>
<gene>
    <name evidence="4" type="ORF">BHK69_27750</name>
</gene>
<dbReference type="STRING" id="1526658.BHK69_27750"/>
<evidence type="ECO:0000313" key="5">
    <source>
        <dbReference type="Proteomes" id="UP000094969"/>
    </source>
</evidence>
<accession>A0A1D7U8L8</accession>
<sequence>MTITTLLTRMLGVRHPILLAAMDLVADAGLTRVVSEAGGFGILGGGYGDAAWLGRELPKLVEAREASPFRFGVGFITWGLARQPELLDLTLAAKPDAVWLSFGDPEPFADKIKAAGARLICQVQSVEMARDAVAKGADIIVAQGSEAGGHGASRGTFALVPAVVDAVADRAIVVAAGGVADGRGLAAALMLGAQGVVLGTRLYASLEAAGHAAAKERIVAASGDDTVRGLIFDISRQNVWPAPFTGRCLVNAHVERWSGREVALMQNIRTEAPRYQAAREAGDFDIAAVIAGEGAGLVREVLPAATIVTEIVETAEALLANGQGGSFSLGAV</sequence>
<keyword evidence="5" id="KW-1185">Reference proteome</keyword>
<reference evidence="4 5" key="1">
    <citation type="journal article" date="2015" name="Antonie Van Leeuwenhoek">
        <title>Bosea vaviloviae sp. nov., a new species of slow-growing rhizobia isolated from nodules of the relict species Vavilovia formosa (Stev.) Fed.</title>
        <authorList>
            <person name="Safronova V.I."/>
            <person name="Kuznetsova I.G."/>
            <person name="Sazanova A.L."/>
            <person name="Kimeklis A.K."/>
            <person name="Belimov A.A."/>
            <person name="Andronov E.E."/>
            <person name="Pinaev A.G."/>
            <person name="Chizhevskaya E.P."/>
            <person name="Pukhaev A.R."/>
            <person name="Popov K.P."/>
            <person name="Willems A."/>
            <person name="Tikhonovich I.A."/>
        </authorList>
    </citation>
    <scope>NUCLEOTIDE SEQUENCE [LARGE SCALE GENOMIC DNA]</scope>
    <source>
        <strain evidence="4 5">Vaf18</strain>
    </source>
</reference>
<dbReference type="SUPFAM" id="SSF51412">
    <property type="entry name" value="Inosine monophosphate dehydrogenase (IMPDH)"/>
    <property type="match status" value="1"/>
</dbReference>
<keyword evidence="4" id="KW-0223">Dioxygenase</keyword>
<dbReference type="RefSeq" id="WP_069692926.1">
    <property type="nucleotide sequence ID" value="NZ_CP017147.1"/>
</dbReference>
<proteinExistence type="predicted"/>
<dbReference type="Pfam" id="PF03060">
    <property type="entry name" value="NMO"/>
    <property type="match status" value="1"/>
</dbReference>
<dbReference type="KEGG" id="bvv:BHK69_27750"/>
<evidence type="ECO:0000256" key="1">
    <source>
        <dbReference type="ARBA" id="ARBA00022630"/>
    </source>
</evidence>
<evidence type="ECO:0000256" key="2">
    <source>
        <dbReference type="ARBA" id="ARBA00022643"/>
    </source>
</evidence>
<keyword evidence="1" id="KW-0285">Flavoprotein</keyword>
<keyword evidence="3" id="KW-0560">Oxidoreductase</keyword>
<dbReference type="InterPro" id="IPR013785">
    <property type="entry name" value="Aldolase_TIM"/>
</dbReference>
<dbReference type="Gene3D" id="3.20.20.70">
    <property type="entry name" value="Aldolase class I"/>
    <property type="match status" value="1"/>
</dbReference>
<dbReference type="Proteomes" id="UP000094969">
    <property type="component" value="Chromosome"/>
</dbReference>
<organism evidence="4 5">
    <name type="scientific">Bosea vaviloviae</name>
    <dbReference type="NCBI Taxonomy" id="1526658"/>
    <lineage>
        <taxon>Bacteria</taxon>
        <taxon>Pseudomonadati</taxon>
        <taxon>Pseudomonadota</taxon>
        <taxon>Alphaproteobacteria</taxon>
        <taxon>Hyphomicrobiales</taxon>
        <taxon>Boseaceae</taxon>
        <taxon>Bosea</taxon>
    </lineage>
</organism>
<keyword evidence="2" id="KW-0288">FMN</keyword>
<evidence type="ECO:0000256" key="3">
    <source>
        <dbReference type="ARBA" id="ARBA00023002"/>
    </source>
</evidence>
<dbReference type="InterPro" id="IPR004136">
    <property type="entry name" value="NMO"/>
</dbReference>
<dbReference type="CDD" id="cd04730">
    <property type="entry name" value="NPD_like"/>
    <property type="match status" value="1"/>
</dbReference>
<dbReference type="EMBL" id="CP017147">
    <property type="protein sequence ID" value="AOO83731.1"/>
    <property type="molecule type" value="Genomic_DNA"/>
</dbReference>
<dbReference type="GO" id="GO:0018580">
    <property type="term" value="F:nitronate monooxygenase activity"/>
    <property type="evidence" value="ECO:0007669"/>
    <property type="project" value="InterPro"/>
</dbReference>